<dbReference type="PANTHER" id="PTHR47431:SF1">
    <property type="entry name" value="ZN(II)2CYS6 TRANSCRIPTION FACTOR (EUROFUNG)"/>
    <property type="match status" value="1"/>
</dbReference>
<keyword evidence="2" id="KW-1185">Reference proteome</keyword>
<comment type="caution">
    <text evidence="1">The sequence shown here is derived from an EMBL/GenBank/DDBJ whole genome shotgun (WGS) entry which is preliminary data.</text>
</comment>
<gene>
    <name evidence="1" type="ORF">LTR05_002076</name>
</gene>
<evidence type="ECO:0000313" key="1">
    <source>
        <dbReference type="EMBL" id="KAK5087861.1"/>
    </source>
</evidence>
<evidence type="ECO:0000313" key="2">
    <source>
        <dbReference type="Proteomes" id="UP001309876"/>
    </source>
</evidence>
<dbReference type="PANTHER" id="PTHR47431">
    <property type="entry name" value="ZN(II)2CYS6 TRANSCRIPTION FACTOR (EUROFUNG)-RELATED"/>
    <property type="match status" value="1"/>
</dbReference>
<dbReference type="EMBL" id="JAVRRJ010000002">
    <property type="protein sequence ID" value="KAK5087861.1"/>
    <property type="molecule type" value="Genomic_DNA"/>
</dbReference>
<protein>
    <submittedName>
        <fullName evidence="1">Uncharacterized protein</fullName>
    </submittedName>
</protein>
<reference evidence="1 2" key="1">
    <citation type="submission" date="2023-08" db="EMBL/GenBank/DDBJ databases">
        <title>Black Yeasts Isolated from many extreme environments.</title>
        <authorList>
            <person name="Coleine C."/>
            <person name="Stajich J.E."/>
            <person name="Selbmann L."/>
        </authorList>
    </citation>
    <scope>NUCLEOTIDE SEQUENCE [LARGE SCALE GENOMIC DNA]</scope>
    <source>
        <strain evidence="1 2">CCFEE 5910</strain>
    </source>
</reference>
<dbReference type="AlphaFoldDB" id="A0AAN7T1V0"/>
<organism evidence="1 2">
    <name type="scientific">Lithohypha guttulata</name>
    <dbReference type="NCBI Taxonomy" id="1690604"/>
    <lineage>
        <taxon>Eukaryota</taxon>
        <taxon>Fungi</taxon>
        <taxon>Dikarya</taxon>
        <taxon>Ascomycota</taxon>
        <taxon>Pezizomycotina</taxon>
        <taxon>Eurotiomycetes</taxon>
        <taxon>Chaetothyriomycetidae</taxon>
        <taxon>Chaetothyriales</taxon>
        <taxon>Trichomeriaceae</taxon>
        <taxon>Lithohypha</taxon>
    </lineage>
</organism>
<sequence length="190" mass="21201">MRDRHFADDGFKYSSFAYRIEAVRILMMILGHAQQHSTQYEDTTSHGCSAAIKTFMLSLPTPKQSTIERNSTDEMMECAIMTINLASIIHHTPQSGLLKVRSFDTVSLSALDTMGENWRIAKVVKEQLAGFAREVFVQPARGHAIQAMETIKEPLTLGHAAADDAWLSDFINDPAYALPEGQELGFQLLQ</sequence>
<dbReference type="Proteomes" id="UP001309876">
    <property type="component" value="Unassembled WGS sequence"/>
</dbReference>
<accession>A0AAN7T1V0</accession>
<proteinExistence type="predicted"/>
<name>A0AAN7T1V0_9EURO</name>